<evidence type="ECO:0000313" key="2">
    <source>
        <dbReference type="EMBL" id="CDI11639.1"/>
    </source>
</evidence>
<dbReference type="HOGENOM" id="CLU_2247953_0_0_5"/>
<accession>U4Q2Y8</accession>
<dbReference type="Proteomes" id="UP000016944">
    <property type="component" value="Chromosome II"/>
</dbReference>
<feature type="compositionally biased region" description="Polar residues" evidence="1">
    <location>
        <begin position="89"/>
        <end position="104"/>
    </location>
</feature>
<organism evidence="2 3">
    <name type="scientific">Agrobacterium pusense</name>
    <dbReference type="NCBI Taxonomy" id="648995"/>
    <lineage>
        <taxon>Bacteria</taxon>
        <taxon>Pseudomonadati</taxon>
        <taxon>Pseudomonadota</taxon>
        <taxon>Alphaproteobacteria</taxon>
        <taxon>Hyphomicrobiales</taxon>
        <taxon>Rhizobiaceae</taxon>
        <taxon>Rhizobium/Agrobacterium group</taxon>
        <taxon>Agrobacterium</taxon>
    </lineage>
</organism>
<evidence type="ECO:0000256" key="1">
    <source>
        <dbReference type="SAM" id="MobiDB-lite"/>
    </source>
</evidence>
<dbReference type="EMBL" id="HG518323">
    <property type="protein sequence ID" value="CDI11639.1"/>
    <property type="molecule type" value="Genomic_DNA"/>
</dbReference>
<evidence type="ECO:0000313" key="3">
    <source>
        <dbReference type="Proteomes" id="UP000016944"/>
    </source>
</evidence>
<protein>
    <submittedName>
        <fullName evidence="2">Uncharacterized protein</fullName>
    </submittedName>
</protein>
<sequence>MMSGESAPQGLAGAVDAALNGAHPAAADGGCIGVARSSGDEQQRLLLIRIQIADRAHDFIMLHPPFLTGGDRHRLLYSRRQPDAFAPSNLVSGTEGVPQNSEQP</sequence>
<dbReference type="KEGG" id="rir:BN877_II1853"/>
<gene>
    <name evidence="2" type="ORF">BN877_II1853</name>
</gene>
<reference evidence="2 3" key="1">
    <citation type="journal article" date="2013" name="Genome Announc.">
        <title>Complete Genome Sequence of the Sesbania Symbiont and Rice Growth-Promoting Endophyte Rhizobium sp. Strain IRBG74.</title>
        <authorList>
            <person name="Crook M.B."/>
            <person name="Mitra S."/>
            <person name="Ane J.M."/>
            <person name="Sadowsky M.J."/>
            <person name="Gyaneshwar P."/>
        </authorList>
    </citation>
    <scope>NUCLEOTIDE SEQUENCE [LARGE SCALE GENOMIC DNA]</scope>
    <source>
        <strain evidence="2 3">IRBG74</strain>
    </source>
</reference>
<name>U4Q2Y8_9HYPH</name>
<feature type="region of interest" description="Disordered" evidence="1">
    <location>
        <begin position="85"/>
        <end position="104"/>
    </location>
</feature>
<proteinExistence type="predicted"/>
<dbReference type="AlphaFoldDB" id="U4Q2Y8"/>